<evidence type="ECO:0000256" key="1">
    <source>
        <dbReference type="ARBA" id="ARBA00004370"/>
    </source>
</evidence>
<name>A0A6G4WSW0_9ACTN</name>
<evidence type="ECO:0000313" key="4">
    <source>
        <dbReference type="EMBL" id="NGO67730.1"/>
    </source>
</evidence>
<keyword evidence="5" id="KW-1185">Reference proteome</keyword>
<evidence type="ECO:0000256" key="2">
    <source>
        <dbReference type="ARBA" id="ARBA00023136"/>
    </source>
</evidence>
<dbReference type="EMBL" id="JAAKZZ010000029">
    <property type="protein sequence ID" value="NGO67730.1"/>
    <property type="molecule type" value="Genomic_DNA"/>
</dbReference>
<feature type="compositionally biased region" description="Basic and acidic residues" evidence="3">
    <location>
        <begin position="167"/>
        <end position="183"/>
    </location>
</feature>
<evidence type="ECO:0008006" key="6">
    <source>
        <dbReference type="Google" id="ProtNLM"/>
    </source>
</evidence>
<feature type="compositionally biased region" description="Low complexity" evidence="3">
    <location>
        <begin position="157"/>
        <end position="166"/>
    </location>
</feature>
<dbReference type="GO" id="GO:0016020">
    <property type="term" value="C:membrane"/>
    <property type="evidence" value="ECO:0007669"/>
    <property type="project" value="UniProtKB-SubCell"/>
</dbReference>
<evidence type="ECO:0000313" key="5">
    <source>
        <dbReference type="Proteomes" id="UP000477722"/>
    </source>
</evidence>
<dbReference type="PANTHER" id="PTHR37042:SF4">
    <property type="entry name" value="OUTER MEMBRANE PROTEIN RV1973"/>
    <property type="match status" value="1"/>
</dbReference>
<protein>
    <recommendedName>
        <fullName evidence="6">Mce-associated membrane protein</fullName>
    </recommendedName>
</protein>
<evidence type="ECO:0000256" key="3">
    <source>
        <dbReference type="SAM" id="MobiDB-lite"/>
    </source>
</evidence>
<accession>A0A6G4WSW0</accession>
<keyword evidence="2" id="KW-0472">Membrane</keyword>
<dbReference type="AlphaFoldDB" id="A0A6G4WSW0"/>
<proteinExistence type="predicted"/>
<comment type="caution">
    <text evidence="4">The sequence shown here is derived from an EMBL/GenBank/DDBJ whole genome shotgun (WGS) entry which is preliminary data.</text>
</comment>
<comment type="subcellular location">
    <subcellularLocation>
        <location evidence="1">Membrane</location>
    </subcellularLocation>
</comment>
<gene>
    <name evidence="4" type="ORF">G5C65_05045</name>
</gene>
<sequence length="191" mass="19820">MTTAAVLAVLAAGFAAWSGWSWYAAAHDDTLAYARARDRALAAAEQGARNLNTLDHRKLAAGLDRWERSSTGELRQQLKEGRSEFAKRVREARTTTTGEVLSGAVTELDTRAGRASVLIALRITVDAPDEKPTAKESRMVGQVSRTGDGGWKLSALGQAPAGNAPADGDKGDGDSKGGKDGKGGKGAGGGD</sequence>
<reference evidence="4 5" key="1">
    <citation type="submission" date="2020-02" db="EMBL/GenBank/DDBJ databases">
        <title>Whole-genome analyses of novel actinobacteria.</title>
        <authorList>
            <person name="Sahin N."/>
            <person name="Tatar D."/>
        </authorList>
    </citation>
    <scope>NUCLEOTIDE SEQUENCE [LARGE SCALE GENOMIC DNA]</scope>
    <source>
        <strain evidence="4 5">SB3404</strain>
    </source>
</reference>
<dbReference type="Proteomes" id="UP000477722">
    <property type="component" value="Unassembled WGS sequence"/>
</dbReference>
<feature type="region of interest" description="Disordered" evidence="3">
    <location>
        <begin position="130"/>
        <end position="191"/>
    </location>
</feature>
<organism evidence="4 5">
    <name type="scientific">Streptomyces boncukensis</name>
    <dbReference type="NCBI Taxonomy" id="2711219"/>
    <lineage>
        <taxon>Bacteria</taxon>
        <taxon>Bacillati</taxon>
        <taxon>Actinomycetota</taxon>
        <taxon>Actinomycetes</taxon>
        <taxon>Kitasatosporales</taxon>
        <taxon>Streptomycetaceae</taxon>
        <taxon>Streptomyces</taxon>
    </lineage>
</organism>
<dbReference type="PANTHER" id="PTHR37042">
    <property type="entry name" value="OUTER MEMBRANE PROTEIN RV1973"/>
    <property type="match status" value="1"/>
</dbReference>